<comment type="caution">
    <text evidence="1">The sequence shown here is derived from an EMBL/GenBank/DDBJ whole genome shotgun (WGS) entry which is preliminary data.</text>
</comment>
<evidence type="ECO:0000313" key="2">
    <source>
        <dbReference type="Proteomes" id="UP000640052"/>
    </source>
</evidence>
<gene>
    <name evidence="1" type="ORF">Aph01nite_12950</name>
</gene>
<dbReference type="AlphaFoldDB" id="A0A919UNT3"/>
<protein>
    <submittedName>
        <fullName evidence="1">Uncharacterized protein</fullName>
    </submittedName>
</protein>
<name>A0A919UNT3_9ACTN</name>
<dbReference type="EMBL" id="BOOA01000007">
    <property type="protein sequence ID" value="GIH22985.1"/>
    <property type="molecule type" value="Genomic_DNA"/>
</dbReference>
<sequence>MQHVTWTNQAWQEQTHAGPWTIRWARRPSGAIRGKVGRVTVARITETFDGLEIHSLLPAENGSAALERRTTWEDAQQRAGELLLDFFVRLTDKSP</sequence>
<proteinExistence type="predicted"/>
<keyword evidence="2" id="KW-1185">Reference proteome</keyword>
<dbReference type="Proteomes" id="UP000640052">
    <property type="component" value="Unassembled WGS sequence"/>
</dbReference>
<accession>A0A919UNT3</accession>
<evidence type="ECO:0000313" key="1">
    <source>
        <dbReference type="EMBL" id="GIH22985.1"/>
    </source>
</evidence>
<organism evidence="1 2">
    <name type="scientific">Acrocarpospora phusangensis</name>
    <dbReference type="NCBI Taxonomy" id="1070424"/>
    <lineage>
        <taxon>Bacteria</taxon>
        <taxon>Bacillati</taxon>
        <taxon>Actinomycetota</taxon>
        <taxon>Actinomycetes</taxon>
        <taxon>Streptosporangiales</taxon>
        <taxon>Streptosporangiaceae</taxon>
        <taxon>Acrocarpospora</taxon>
    </lineage>
</organism>
<reference evidence="1" key="1">
    <citation type="submission" date="2021-01" db="EMBL/GenBank/DDBJ databases">
        <title>Whole genome shotgun sequence of Acrocarpospora phusangensis NBRC 108782.</title>
        <authorList>
            <person name="Komaki H."/>
            <person name="Tamura T."/>
        </authorList>
    </citation>
    <scope>NUCLEOTIDE SEQUENCE</scope>
    <source>
        <strain evidence="1">NBRC 108782</strain>
    </source>
</reference>